<evidence type="ECO:0000313" key="3">
    <source>
        <dbReference type="Proteomes" id="UP000190797"/>
    </source>
</evidence>
<dbReference type="PANTHER" id="PTHR46082">
    <property type="entry name" value="ATP/GTP-BINDING PROTEIN-RELATED"/>
    <property type="match status" value="1"/>
</dbReference>
<proteinExistence type="predicted"/>
<dbReference type="Pfam" id="PF13401">
    <property type="entry name" value="AAA_22"/>
    <property type="match status" value="1"/>
</dbReference>
<name>A0A1U9ZYC2_9ACTN</name>
<reference evidence="3" key="1">
    <citation type="journal article" date="2017" name="Med. Chem. Commun.">
        <title>Nonomuraea sp. ATCC 55076 harbours the largest actinomycete chromosome to date and the kistamicin biosynthetic gene cluster.</title>
        <authorList>
            <person name="Nazari B."/>
            <person name="Forneris C.C."/>
            <person name="Gibson M.I."/>
            <person name="Moon K."/>
            <person name="Schramma K.R."/>
            <person name="Seyedsayamdost M.R."/>
        </authorList>
    </citation>
    <scope>NUCLEOTIDE SEQUENCE [LARGE SCALE GENOMIC DNA]</scope>
    <source>
        <strain evidence="3">ATCC 55076</strain>
    </source>
</reference>
<dbReference type="GO" id="GO:0016887">
    <property type="term" value="F:ATP hydrolysis activity"/>
    <property type="evidence" value="ECO:0007669"/>
    <property type="project" value="InterPro"/>
</dbReference>
<dbReference type="InterPro" id="IPR027417">
    <property type="entry name" value="P-loop_NTPase"/>
</dbReference>
<dbReference type="AlphaFoldDB" id="A0A1U9ZYC2"/>
<dbReference type="RefSeq" id="WP_080039142.1">
    <property type="nucleotide sequence ID" value="NZ_CP017717.1"/>
</dbReference>
<feature type="domain" description="ORC1/DEAH AAA+ ATPase" evidence="1">
    <location>
        <begin position="48"/>
        <end position="139"/>
    </location>
</feature>
<evidence type="ECO:0000259" key="1">
    <source>
        <dbReference type="Pfam" id="PF13401"/>
    </source>
</evidence>
<dbReference type="InterPro" id="IPR053137">
    <property type="entry name" value="NLR-like"/>
</dbReference>
<dbReference type="Pfam" id="PF13424">
    <property type="entry name" value="TPR_12"/>
    <property type="match status" value="3"/>
</dbReference>
<dbReference type="InterPro" id="IPR011990">
    <property type="entry name" value="TPR-like_helical_dom_sf"/>
</dbReference>
<dbReference type="SUPFAM" id="SSF48452">
    <property type="entry name" value="TPR-like"/>
    <property type="match status" value="3"/>
</dbReference>
<sequence>MQYGGIQHVTFGEVERPDQEVSISPPLGDPARPLRGRAELMASLECLAGVLVLHGLGGCGKTRIAMELAHAATQRKEPVWWISAADQTQLVAGMHALARRLGISAGELGRGDAADLLWERLERQPGRWLLIVDNADDLSLLDGPGELRRGTGWVRPLRGRGGAGRVLVTSREGRASRWGGWCRLQPVQPLSDLDAGQILLDHAGAKAGTGQEAAALAIRLQGLPLALRLVGAYLAHTSAVPAAFADPAAPATFDRYLQLLRDRPGAAGETLSQQQALAIVAQTWRLSLDQLARTGAPHARSLLTLLACFADAPVPHELLLRPAVLAGSPLFAGITGMEIWETLRALADYALIELPPAGAVPTVVVHPLVRDASIGRLEPGHGVDGAMLELAASLAEAAALSEETRLPEDPATWPVWQAFLPHALFLRATIESQPSAGSAARSCAATAAHFAARVLAAQGQHAQAEQEYRAVLALRIEVVGERHPHTLATRYGIAQVLAEQGGYARAEQEYRAVLAVEVEVLGERHPDTLATRYGIARVLAEQGGYAQAEQEYRAILAVEVEVEVLGERHPHTLATRHEIARVLAEQGGYAQAEQEYRAVLAVTREVLGERHPDTLTTRHEIARMLAAQGGYARAEQEYRAVLAVTREVLGERHPHTLATRYGIAQVLAEQGGYAQAEQEYRAVLAVTREVLGERHPHTLATRHEIARVLAEQGGYAQAEQEYRALLALRMEVLGERHPDTLTTRHEIARVLAEQGGYAQAEQEYRALLALRMEVLGERHPHTLTTQRNLDALGEGEQR</sequence>
<dbReference type="Gene3D" id="1.25.40.10">
    <property type="entry name" value="Tetratricopeptide repeat domain"/>
    <property type="match status" value="2"/>
</dbReference>
<dbReference type="Proteomes" id="UP000190797">
    <property type="component" value="Chromosome"/>
</dbReference>
<dbReference type="PANTHER" id="PTHR46082:SF6">
    <property type="entry name" value="AAA+ ATPASE DOMAIN-CONTAINING PROTEIN-RELATED"/>
    <property type="match status" value="1"/>
</dbReference>
<gene>
    <name evidence="2" type="ORF">BKM31_17080</name>
</gene>
<accession>A0A1U9ZYC2</accession>
<protein>
    <recommendedName>
        <fullName evidence="1">ORC1/DEAH AAA+ ATPase domain-containing protein</fullName>
    </recommendedName>
</protein>
<keyword evidence="3" id="KW-1185">Reference proteome</keyword>
<dbReference type="Gene3D" id="3.40.50.300">
    <property type="entry name" value="P-loop containing nucleotide triphosphate hydrolases"/>
    <property type="match status" value="1"/>
</dbReference>
<dbReference type="Pfam" id="PF13374">
    <property type="entry name" value="TPR_10"/>
    <property type="match status" value="1"/>
</dbReference>
<dbReference type="KEGG" id="noa:BKM31_17080"/>
<dbReference type="InterPro" id="IPR019734">
    <property type="entry name" value="TPR_rpt"/>
</dbReference>
<organism evidence="2 3">
    <name type="scientific">[Actinomadura] parvosata subsp. kistnae</name>
    <dbReference type="NCBI Taxonomy" id="1909395"/>
    <lineage>
        <taxon>Bacteria</taxon>
        <taxon>Bacillati</taxon>
        <taxon>Actinomycetota</taxon>
        <taxon>Actinomycetes</taxon>
        <taxon>Streptosporangiales</taxon>
        <taxon>Streptosporangiaceae</taxon>
        <taxon>Nonomuraea</taxon>
    </lineage>
</organism>
<dbReference type="SUPFAM" id="SSF52540">
    <property type="entry name" value="P-loop containing nucleoside triphosphate hydrolases"/>
    <property type="match status" value="1"/>
</dbReference>
<dbReference type="EMBL" id="CP017717">
    <property type="protein sequence ID" value="AQZ62948.1"/>
    <property type="molecule type" value="Genomic_DNA"/>
</dbReference>
<dbReference type="InterPro" id="IPR049945">
    <property type="entry name" value="AAA_22"/>
</dbReference>
<dbReference type="STRING" id="1909395.BKM31_17080"/>
<evidence type="ECO:0000313" key="2">
    <source>
        <dbReference type="EMBL" id="AQZ62948.1"/>
    </source>
</evidence>
<dbReference type="PRINTS" id="PR00364">
    <property type="entry name" value="DISEASERSIST"/>
</dbReference>
<dbReference type="SMART" id="SM00028">
    <property type="entry name" value="TPR"/>
    <property type="match status" value="6"/>
</dbReference>